<keyword evidence="10" id="KW-1185">Reference proteome</keyword>
<dbReference type="STRING" id="195913.SAMN04488004_13419"/>
<dbReference type="PANTHER" id="PTHR33202">
    <property type="entry name" value="ZINC UPTAKE REGULATION PROTEIN"/>
    <property type="match status" value="1"/>
</dbReference>
<evidence type="ECO:0000313" key="10">
    <source>
        <dbReference type="Proteomes" id="UP000199550"/>
    </source>
</evidence>
<dbReference type="Gene3D" id="1.10.10.10">
    <property type="entry name" value="Winged helix-like DNA-binding domain superfamily/Winged helix DNA-binding domain"/>
    <property type="match status" value="1"/>
</dbReference>
<dbReference type="GO" id="GO:0003700">
    <property type="term" value="F:DNA-binding transcription factor activity"/>
    <property type="evidence" value="ECO:0007669"/>
    <property type="project" value="UniProtKB-UniRule"/>
</dbReference>
<dbReference type="InterPro" id="IPR002481">
    <property type="entry name" value="FUR"/>
</dbReference>
<evidence type="ECO:0000313" key="9">
    <source>
        <dbReference type="EMBL" id="SFL63006.1"/>
    </source>
</evidence>
<evidence type="ECO:0000256" key="7">
    <source>
        <dbReference type="PIRSR" id="PIRSR602481-2"/>
    </source>
</evidence>
<gene>
    <name evidence="8" type="primary">fur</name>
    <name evidence="9" type="ORF">SAMN04488004_13419</name>
</gene>
<accession>A0A1I4JA60</accession>
<dbReference type="GO" id="GO:0005737">
    <property type="term" value="C:cytoplasm"/>
    <property type="evidence" value="ECO:0007669"/>
    <property type="project" value="UniProtKB-SubCell"/>
</dbReference>
<evidence type="ECO:0000256" key="3">
    <source>
        <dbReference type="ARBA" id="ARBA00022833"/>
    </source>
</evidence>
<keyword evidence="7 8" id="KW-0479">Metal-binding</keyword>
<dbReference type="InterPro" id="IPR036390">
    <property type="entry name" value="WH_DNA-bd_sf"/>
</dbReference>
<dbReference type="GO" id="GO:1900376">
    <property type="term" value="P:regulation of secondary metabolite biosynthetic process"/>
    <property type="evidence" value="ECO:0007669"/>
    <property type="project" value="TreeGrafter"/>
</dbReference>
<name>A0A1I4JA60_9RHOB</name>
<evidence type="ECO:0000256" key="1">
    <source>
        <dbReference type="ARBA" id="ARBA00007957"/>
    </source>
</evidence>
<dbReference type="Proteomes" id="UP000199550">
    <property type="component" value="Unassembled WGS sequence"/>
</dbReference>
<keyword evidence="7 8" id="KW-0408">Iron</keyword>
<keyword evidence="6 8" id="KW-0804">Transcription</keyword>
<dbReference type="GO" id="GO:0008270">
    <property type="term" value="F:zinc ion binding"/>
    <property type="evidence" value="ECO:0007669"/>
    <property type="project" value="TreeGrafter"/>
</dbReference>
<proteinExistence type="inferred from homology"/>
<keyword evidence="4 8" id="KW-0805">Transcription regulation</keyword>
<comment type="subcellular location">
    <subcellularLocation>
        <location evidence="8">Cytoplasm</location>
    </subcellularLocation>
</comment>
<dbReference type="PANTHER" id="PTHR33202:SF7">
    <property type="entry name" value="FERRIC UPTAKE REGULATION PROTEIN"/>
    <property type="match status" value="1"/>
</dbReference>
<keyword evidence="8" id="KW-0963">Cytoplasm</keyword>
<organism evidence="9 10">
    <name type="scientific">Loktanella salsilacus</name>
    <dbReference type="NCBI Taxonomy" id="195913"/>
    <lineage>
        <taxon>Bacteria</taxon>
        <taxon>Pseudomonadati</taxon>
        <taxon>Pseudomonadota</taxon>
        <taxon>Alphaproteobacteria</taxon>
        <taxon>Rhodobacterales</taxon>
        <taxon>Roseobacteraceae</taxon>
        <taxon>Loktanella</taxon>
    </lineage>
</organism>
<dbReference type="CDD" id="cd07153">
    <property type="entry name" value="Fur_like"/>
    <property type="match status" value="1"/>
</dbReference>
<reference evidence="9 10" key="1">
    <citation type="submission" date="2016-10" db="EMBL/GenBank/DDBJ databases">
        <authorList>
            <person name="de Groot N.N."/>
        </authorList>
    </citation>
    <scope>NUCLEOTIDE SEQUENCE [LARGE SCALE GENOMIC DNA]</scope>
    <source>
        <strain evidence="9 10">DSM 16199</strain>
    </source>
</reference>
<dbReference type="SUPFAM" id="SSF46785">
    <property type="entry name" value="Winged helix' DNA-binding domain"/>
    <property type="match status" value="1"/>
</dbReference>
<feature type="binding site" evidence="7">
    <location>
        <position position="98"/>
    </location>
    <ligand>
        <name>Fe cation</name>
        <dbReference type="ChEBI" id="CHEBI:24875"/>
    </ligand>
</feature>
<comment type="similarity">
    <text evidence="1 8">Belongs to the Fur family.</text>
</comment>
<evidence type="ECO:0000256" key="4">
    <source>
        <dbReference type="ARBA" id="ARBA00023015"/>
    </source>
</evidence>
<keyword evidence="2 8" id="KW-0678">Repressor</keyword>
<dbReference type="Pfam" id="PF01475">
    <property type="entry name" value="FUR"/>
    <property type="match status" value="1"/>
</dbReference>
<comment type="subunit">
    <text evidence="8">Homodimer.</text>
</comment>
<dbReference type="InterPro" id="IPR043135">
    <property type="entry name" value="Fur_C"/>
</dbReference>
<keyword evidence="5 8" id="KW-0238">DNA-binding</keyword>
<sequence>MMTEPNSEQLSTDPAQILREAGLRATQQRTSVLTILAASTDHPTVDDVYDKARQLDDSVSIATIYRTMLLLETAGLIRKLTFDDAPARYEMTPNRDHDHLIDIDTGELIEIPGREISELRARIVNDLGYDVVSQHTILRGRRKH</sequence>
<evidence type="ECO:0000256" key="5">
    <source>
        <dbReference type="ARBA" id="ARBA00023125"/>
    </source>
</evidence>
<dbReference type="GO" id="GO:0000976">
    <property type="term" value="F:transcription cis-regulatory region binding"/>
    <property type="evidence" value="ECO:0007669"/>
    <property type="project" value="TreeGrafter"/>
</dbReference>
<dbReference type="AlphaFoldDB" id="A0A1I4JA60"/>
<dbReference type="InterPro" id="IPR036388">
    <property type="entry name" value="WH-like_DNA-bd_sf"/>
</dbReference>
<evidence type="ECO:0000256" key="2">
    <source>
        <dbReference type="ARBA" id="ARBA00022491"/>
    </source>
</evidence>
<evidence type="ECO:0000256" key="6">
    <source>
        <dbReference type="ARBA" id="ARBA00023163"/>
    </source>
</evidence>
<protein>
    <recommendedName>
        <fullName evidence="8">Ferric uptake regulation protein</fullName>
    </recommendedName>
</protein>
<keyword evidence="3 8" id="KW-0862">Zinc</keyword>
<dbReference type="GO" id="GO:0045892">
    <property type="term" value="P:negative regulation of DNA-templated transcription"/>
    <property type="evidence" value="ECO:0007669"/>
    <property type="project" value="TreeGrafter"/>
</dbReference>
<dbReference type="Gene3D" id="3.30.1490.190">
    <property type="match status" value="1"/>
</dbReference>
<comment type="cofactor">
    <cofactor evidence="7">
        <name>Mn(2+)</name>
        <dbReference type="ChEBI" id="CHEBI:29035"/>
    </cofactor>
    <cofactor evidence="7">
        <name>Fe(2+)</name>
        <dbReference type="ChEBI" id="CHEBI:29033"/>
    </cofactor>
    <text evidence="7">Binds 1 Mn(2+) or Fe(2+) ion per subunit.</text>
</comment>
<evidence type="ECO:0000256" key="8">
    <source>
        <dbReference type="RuleBase" id="RU364037"/>
    </source>
</evidence>
<dbReference type="EMBL" id="FOTF01000034">
    <property type="protein sequence ID" value="SFL63006.1"/>
    <property type="molecule type" value="Genomic_DNA"/>
</dbReference>
<dbReference type="RefSeq" id="WP_245754317.1">
    <property type="nucleotide sequence ID" value="NZ_FOTF01000034.1"/>
</dbReference>